<evidence type="ECO:0000256" key="1">
    <source>
        <dbReference type="SAM" id="MobiDB-lite"/>
    </source>
</evidence>
<name>A0A0N0NPA5_9EURO</name>
<feature type="transmembrane region" description="Helical" evidence="2">
    <location>
        <begin position="26"/>
        <end position="47"/>
    </location>
</feature>
<proteinExistence type="predicted"/>
<sequence length="180" mass="20341">MAMDSLKHFVRRSDDGTFYGPGTEPLLFAFFGLIMLGTFLSLALLCLRRKRMARQRQFLPLHQGHTHRRSASVLNLPQVGRNERVFVYDEKMNLISNSSNSPPAEIPQIRVTFPDDEGESHQRAGRVVVVHVTDTGSIGMSPLQDSAPPYQQADAERFQSLDLNRIGGLREKDTTQQRFS</sequence>
<feature type="region of interest" description="Disordered" evidence="1">
    <location>
        <begin position="138"/>
        <end position="157"/>
    </location>
</feature>
<dbReference type="RefSeq" id="XP_018002461.1">
    <property type="nucleotide sequence ID" value="XM_018150417.1"/>
</dbReference>
<protein>
    <submittedName>
        <fullName evidence="3">Uncharacterized protein</fullName>
    </submittedName>
</protein>
<dbReference type="VEuPathDB" id="FungiDB:AB675_9846"/>
<dbReference type="OrthoDB" id="5388417at2759"/>
<dbReference type="AlphaFoldDB" id="A0A0N0NPA5"/>
<keyword evidence="2" id="KW-0472">Membrane</keyword>
<organism evidence="3 4">
    <name type="scientific">Cyphellophora attinorum</name>
    <dbReference type="NCBI Taxonomy" id="1664694"/>
    <lineage>
        <taxon>Eukaryota</taxon>
        <taxon>Fungi</taxon>
        <taxon>Dikarya</taxon>
        <taxon>Ascomycota</taxon>
        <taxon>Pezizomycotina</taxon>
        <taxon>Eurotiomycetes</taxon>
        <taxon>Chaetothyriomycetidae</taxon>
        <taxon>Chaetothyriales</taxon>
        <taxon>Cyphellophoraceae</taxon>
        <taxon>Cyphellophora</taxon>
    </lineage>
</organism>
<comment type="caution">
    <text evidence="3">The sequence shown here is derived from an EMBL/GenBank/DDBJ whole genome shotgun (WGS) entry which is preliminary data.</text>
</comment>
<reference evidence="3 4" key="1">
    <citation type="submission" date="2015-06" db="EMBL/GenBank/DDBJ databases">
        <title>Draft genome of the ant-associated black yeast Phialophora attae CBS 131958.</title>
        <authorList>
            <person name="Moreno L.F."/>
            <person name="Stielow B.J."/>
            <person name="de Hoog S."/>
            <person name="Vicente V.A."/>
            <person name="Weiss V.A."/>
            <person name="de Vries M."/>
            <person name="Cruz L.M."/>
            <person name="Souza E.M."/>
        </authorList>
    </citation>
    <scope>NUCLEOTIDE SEQUENCE [LARGE SCALE GENOMIC DNA]</scope>
    <source>
        <strain evidence="3 4">CBS 131958</strain>
    </source>
</reference>
<accession>A0A0N0NPA5</accession>
<dbReference type="EMBL" id="LFJN01000007">
    <property type="protein sequence ID" value="KPI42498.1"/>
    <property type="molecule type" value="Genomic_DNA"/>
</dbReference>
<dbReference type="GeneID" id="28742297"/>
<evidence type="ECO:0000256" key="2">
    <source>
        <dbReference type="SAM" id="Phobius"/>
    </source>
</evidence>
<gene>
    <name evidence="3" type="ORF">AB675_9846</name>
</gene>
<evidence type="ECO:0000313" key="4">
    <source>
        <dbReference type="Proteomes" id="UP000038010"/>
    </source>
</evidence>
<dbReference type="Proteomes" id="UP000038010">
    <property type="component" value="Unassembled WGS sequence"/>
</dbReference>
<keyword evidence="4" id="KW-1185">Reference proteome</keyword>
<keyword evidence="2" id="KW-1133">Transmembrane helix</keyword>
<keyword evidence="2" id="KW-0812">Transmembrane</keyword>
<evidence type="ECO:0000313" key="3">
    <source>
        <dbReference type="EMBL" id="KPI42498.1"/>
    </source>
</evidence>